<evidence type="ECO:0000256" key="1">
    <source>
        <dbReference type="ARBA" id="ARBA00005417"/>
    </source>
</evidence>
<dbReference type="RefSeq" id="WP_210209165.1">
    <property type="nucleotide sequence ID" value="NZ_QXDF01000001.1"/>
</dbReference>
<evidence type="ECO:0000256" key="3">
    <source>
        <dbReference type="ARBA" id="ARBA00022475"/>
    </source>
</evidence>
<dbReference type="InterPro" id="IPR011868">
    <property type="entry name" value="ModC_ABC_ATP-bd"/>
</dbReference>
<dbReference type="GO" id="GO:0015098">
    <property type="term" value="F:molybdate ion transmembrane transporter activity"/>
    <property type="evidence" value="ECO:0007669"/>
    <property type="project" value="InterPro"/>
</dbReference>
<evidence type="ECO:0000256" key="8">
    <source>
        <dbReference type="ARBA" id="ARBA00022967"/>
    </source>
</evidence>
<dbReference type="PROSITE" id="PS51866">
    <property type="entry name" value="MOP"/>
    <property type="match status" value="1"/>
</dbReference>
<dbReference type="GO" id="GO:0016887">
    <property type="term" value="F:ATP hydrolysis activity"/>
    <property type="evidence" value="ECO:0007669"/>
    <property type="project" value="InterPro"/>
</dbReference>
<dbReference type="Gene3D" id="3.40.50.300">
    <property type="entry name" value="P-loop containing nucleotide triphosphate hydrolases"/>
    <property type="match status" value="1"/>
</dbReference>
<keyword evidence="7 13" id="KW-0067">ATP-binding</keyword>
<evidence type="ECO:0000256" key="5">
    <source>
        <dbReference type="ARBA" id="ARBA00022519"/>
    </source>
</evidence>
<name>A0A397Q5T1_9HYPH</name>
<evidence type="ECO:0000256" key="6">
    <source>
        <dbReference type="ARBA" id="ARBA00022741"/>
    </source>
</evidence>
<dbReference type="SUPFAM" id="SSF52540">
    <property type="entry name" value="P-loop containing nucleoside triphosphate hydrolases"/>
    <property type="match status" value="1"/>
</dbReference>
<gene>
    <name evidence="13" type="ORF">BXY53_1416</name>
</gene>
<evidence type="ECO:0000256" key="9">
    <source>
        <dbReference type="ARBA" id="ARBA00023136"/>
    </source>
</evidence>
<evidence type="ECO:0000313" key="13">
    <source>
        <dbReference type="EMBL" id="RIA56313.1"/>
    </source>
</evidence>
<dbReference type="SMART" id="SM00382">
    <property type="entry name" value="AAA"/>
    <property type="match status" value="1"/>
</dbReference>
<dbReference type="InterPro" id="IPR004606">
    <property type="entry name" value="Mop_domain"/>
</dbReference>
<dbReference type="PROSITE" id="PS50893">
    <property type="entry name" value="ABC_TRANSPORTER_2"/>
    <property type="match status" value="1"/>
</dbReference>
<dbReference type="InterPro" id="IPR003439">
    <property type="entry name" value="ABC_transporter-like_ATP-bd"/>
</dbReference>
<dbReference type="PANTHER" id="PTHR43514">
    <property type="entry name" value="ABC TRANSPORTER I FAMILY MEMBER 10"/>
    <property type="match status" value="1"/>
</dbReference>
<dbReference type="PANTHER" id="PTHR43514:SF4">
    <property type="entry name" value="ABC TRANSPORTER I FAMILY MEMBER 10"/>
    <property type="match status" value="1"/>
</dbReference>
<accession>A0A397Q5T1</accession>
<dbReference type="InterPro" id="IPR008995">
    <property type="entry name" value="Mo/tungstate-bd_C_term_dom"/>
</dbReference>
<sequence>MTTLHCDVNIAFSAFTLDVDCALPLDGVTALFGASGSGKSTLLRIISGLEKRARGVVRFGEEVWQDDNGRTVPPHRRGIGYVFQDARLFAHLSVAGNLRYSARRAGDGCAIRFDDVVDSLDLGPLLNRRTTELSGGERQRVALGRALLAHPRLMLMDEPLASLDEKRKADILPYIERLPGVFRVPTIYVTHNMAEVTRLADRMLVLSEGRVAAQGAVADVLTRLDLYPETGRFEAGAVLTATVIGHNDAYQLTMLDHAGQRIEAPRTDVAVGAQVRLRVRARDVMLATQRPSGISARNVLRGTIREIVEEPDTAFAETLVDIGGASLRSRITRKTVAELGLAPGTPIYAIVKAVTFDRKSLSAMGEISQTPPA</sequence>
<evidence type="ECO:0000259" key="11">
    <source>
        <dbReference type="PROSITE" id="PS50893"/>
    </source>
</evidence>
<dbReference type="Pfam" id="PF00005">
    <property type="entry name" value="ABC_tran"/>
    <property type="match status" value="1"/>
</dbReference>
<comment type="caution">
    <text evidence="13">The sequence shown here is derived from an EMBL/GenBank/DDBJ whole genome shotgun (WGS) entry which is preliminary data.</text>
</comment>
<keyword evidence="9" id="KW-0472">Membrane</keyword>
<dbReference type="InterPro" id="IPR003593">
    <property type="entry name" value="AAA+_ATPase"/>
</dbReference>
<protein>
    <submittedName>
        <fullName evidence="13">Molybdate transport system ATP-binding protein</fullName>
    </submittedName>
</protein>
<dbReference type="Pfam" id="PF03459">
    <property type="entry name" value="TOBE"/>
    <property type="match status" value="1"/>
</dbReference>
<feature type="domain" description="Mop" evidence="12">
    <location>
        <begin position="293"/>
        <end position="360"/>
    </location>
</feature>
<evidence type="ECO:0000256" key="10">
    <source>
        <dbReference type="PROSITE-ProRule" id="PRU01213"/>
    </source>
</evidence>
<keyword evidence="14" id="KW-1185">Reference proteome</keyword>
<evidence type="ECO:0000313" key="14">
    <source>
        <dbReference type="Proteomes" id="UP000266273"/>
    </source>
</evidence>
<reference evidence="13 14" key="1">
    <citation type="submission" date="2018-08" db="EMBL/GenBank/DDBJ databases">
        <title>Genomic Encyclopedia of Archaeal and Bacterial Type Strains, Phase II (KMG-II): from individual species to whole genera.</title>
        <authorList>
            <person name="Goeker M."/>
        </authorList>
    </citation>
    <scope>NUCLEOTIDE SEQUENCE [LARGE SCALE GENOMIC DNA]</scope>
    <source>
        <strain evidence="13 14">DSM 5002</strain>
    </source>
</reference>
<dbReference type="GO" id="GO:0140359">
    <property type="term" value="F:ABC-type transporter activity"/>
    <property type="evidence" value="ECO:0007669"/>
    <property type="project" value="InterPro"/>
</dbReference>
<dbReference type="SUPFAM" id="SSF50331">
    <property type="entry name" value="MOP-like"/>
    <property type="match status" value="1"/>
</dbReference>
<dbReference type="GO" id="GO:0005524">
    <property type="term" value="F:ATP binding"/>
    <property type="evidence" value="ECO:0007669"/>
    <property type="project" value="UniProtKB-KW"/>
</dbReference>
<dbReference type="GO" id="GO:0016020">
    <property type="term" value="C:membrane"/>
    <property type="evidence" value="ECO:0007669"/>
    <property type="project" value="InterPro"/>
</dbReference>
<feature type="domain" description="ABC transporter" evidence="11">
    <location>
        <begin position="1"/>
        <end position="233"/>
    </location>
</feature>
<dbReference type="Gene3D" id="2.40.50.100">
    <property type="match status" value="1"/>
</dbReference>
<evidence type="ECO:0000259" key="12">
    <source>
        <dbReference type="PROSITE" id="PS51866"/>
    </source>
</evidence>
<comment type="similarity">
    <text evidence="1">Belongs to the ABC transporter superfamily.</text>
</comment>
<keyword evidence="6" id="KW-0547">Nucleotide-binding</keyword>
<dbReference type="InterPro" id="IPR050334">
    <property type="entry name" value="Molybdenum_import_ModC"/>
</dbReference>
<keyword evidence="3" id="KW-1003">Cell membrane</keyword>
<organism evidence="13 14">
    <name type="scientific">Dichotomicrobium thermohalophilum</name>
    <dbReference type="NCBI Taxonomy" id="933063"/>
    <lineage>
        <taxon>Bacteria</taxon>
        <taxon>Pseudomonadati</taxon>
        <taxon>Pseudomonadota</taxon>
        <taxon>Alphaproteobacteria</taxon>
        <taxon>Hyphomicrobiales</taxon>
        <taxon>Hyphomicrobiaceae</taxon>
        <taxon>Dichotomicrobium</taxon>
    </lineage>
</organism>
<keyword evidence="4 10" id="KW-0500">Molybdenum</keyword>
<dbReference type="InterPro" id="IPR005116">
    <property type="entry name" value="Transp-assoc_OB_typ1"/>
</dbReference>
<dbReference type="Proteomes" id="UP000266273">
    <property type="component" value="Unassembled WGS sequence"/>
</dbReference>
<keyword evidence="8" id="KW-1278">Translocase</keyword>
<dbReference type="InterPro" id="IPR027417">
    <property type="entry name" value="P-loop_NTPase"/>
</dbReference>
<proteinExistence type="inferred from homology"/>
<keyword evidence="2" id="KW-0813">Transport</keyword>
<dbReference type="PROSITE" id="PS00211">
    <property type="entry name" value="ABC_TRANSPORTER_1"/>
    <property type="match status" value="1"/>
</dbReference>
<dbReference type="NCBIfam" id="TIGR02142">
    <property type="entry name" value="modC_ABC"/>
    <property type="match status" value="1"/>
</dbReference>
<dbReference type="EMBL" id="QXDF01000001">
    <property type="protein sequence ID" value="RIA56313.1"/>
    <property type="molecule type" value="Genomic_DNA"/>
</dbReference>
<keyword evidence="5" id="KW-0997">Cell inner membrane</keyword>
<evidence type="ECO:0000256" key="2">
    <source>
        <dbReference type="ARBA" id="ARBA00022448"/>
    </source>
</evidence>
<evidence type="ECO:0000256" key="7">
    <source>
        <dbReference type="ARBA" id="ARBA00022840"/>
    </source>
</evidence>
<dbReference type="InterPro" id="IPR017871">
    <property type="entry name" value="ABC_transporter-like_CS"/>
</dbReference>
<evidence type="ECO:0000256" key="4">
    <source>
        <dbReference type="ARBA" id="ARBA00022505"/>
    </source>
</evidence>
<dbReference type="AlphaFoldDB" id="A0A397Q5T1"/>